<dbReference type="GO" id="GO:0005763">
    <property type="term" value="C:mitochondrial small ribosomal subunit"/>
    <property type="evidence" value="ECO:0007669"/>
    <property type="project" value="EnsemblFungi"/>
</dbReference>
<feature type="region of interest" description="Disordered" evidence="3">
    <location>
        <begin position="168"/>
        <end position="209"/>
    </location>
</feature>
<accession>A5E5L4</accession>
<dbReference type="GO" id="GO:0003735">
    <property type="term" value="F:structural constituent of ribosome"/>
    <property type="evidence" value="ECO:0007669"/>
    <property type="project" value="EnsemblFungi"/>
</dbReference>
<keyword evidence="2" id="KW-0007">Acetylation</keyword>
<feature type="region of interest" description="Disordered" evidence="3">
    <location>
        <begin position="45"/>
        <end position="70"/>
    </location>
</feature>
<organism evidence="4 5">
    <name type="scientific">Lodderomyces elongisporus (strain ATCC 11503 / CBS 2605 / JCM 1781 / NBRC 1676 / NRRL YB-4239)</name>
    <name type="common">Yeast</name>
    <name type="synonym">Saccharomyces elongisporus</name>
    <dbReference type="NCBI Taxonomy" id="379508"/>
    <lineage>
        <taxon>Eukaryota</taxon>
        <taxon>Fungi</taxon>
        <taxon>Dikarya</taxon>
        <taxon>Ascomycota</taxon>
        <taxon>Saccharomycotina</taxon>
        <taxon>Pichiomycetes</taxon>
        <taxon>Debaryomycetaceae</taxon>
        <taxon>Candida/Lodderomyces clade</taxon>
        <taxon>Lodderomyces</taxon>
    </lineage>
</organism>
<evidence type="ECO:0000313" key="5">
    <source>
        <dbReference type="Proteomes" id="UP000001996"/>
    </source>
</evidence>
<feature type="compositionally biased region" description="Basic and acidic residues" evidence="3">
    <location>
        <begin position="168"/>
        <end position="177"/>
    </location>
</feature>
<dbReference type="KEGG" id="lel:PVL30_005642"/>
<dbReference type="GeneID" id="5231108"/>
<dbReference type="NCBIfam" id="TIGR01011">
    <property type="entry name" value="rpsB_bact"/>
    <property type="match status" value="1"/>
</dbReference>
<dbReference type="STRING" id="379508.A5E5L4"/>
<dbReference type="SUPFAM" id="SSF52313">
    <property type="entry name" value="Ribosomal protein S2"/>
    <property type="match status" value="1"/>
</dbReference>
<dbReference type="FunCoup" id="A5E5L4">
    <property type="interactions" value="730"/>
</dbReference>
<dbReference type="CDD" id="cd01425">
    <property type="entry name" value="RPS2"/>
    <property type="match status" value="1"/>
</dbReference>
<dbReference type="PANTHER" id="PTHR12534">
    <property type="entry name" value="30S RIBOSOMAL PROTEIN S2 PROKARYOTIC AND ORGANELLAR"/>
    <property type="match status" value="1"/>
</dbReference>
<dbReference type="Gene3D" id="3.40.50.10490">
    <property type="entry name" value="Glucose-6-phosphate isomerase like protein, domain 1"/>
    <property type="match status" value="1"/>
</dbReference>
<proteinExistence type="inferred from homology"/>
<comment type="similarity">
    <text evidence="1">Belongs to the universal ribosomal protein uS2 family.</text>
</comment>
<dbReference type="OrthoDB" id="2320368at2759"/>
<dbReference type="InterPro" id="IPR023591">
    <property type="entry name" value="Ribosomal_uS2_flav_dom_sf"/>
</dbReference>
<feature type="compositionally biased region" description="Low complexity" evidence="3">
    <location>
        <begin position="45"/>
        <end position="65"/>
    </location>
</feature>
<dbReference type="OMA" id="RNCINEC"/>
<dbReference type="eggNOG" id="KOG0832">
    <property type="taxonomic scope" value="Eukaryota"/>
</dbReference>
<evidence type="ECO:0000313" key="4">
    <source>
        <dbReference type="EMBL" id="EDK46722.1"/>
    </source>
</evidence>
<dbReference type="PRINTS" id="PR00395">
    <property type="entry name" value="RIBOSOMALS2"/>
</dbReference>
<gene>
    <name evidence="4" type="ORF">LELG_04903</name>
</gene>
<evidence type="ECO:0000256" key="2">
    <source>
        <dbReference type="ARBA" id="ARBA00022990"/>
    </source>
</evidence>
<dbReference type="EMBL" id="CH981530">
    <property type="protein sequence ID" value="EDK46722.1"/>
    <property type="molecule type" value="Genomic_DNA"/>
</dbReference>
<reference evidence="4 5" key="1">
    <citation type="journal article" date="2009" name="Nature">
        <title>Evolution of pathogenicity and sexual reproduction in eight Candida genomes.</title>
        <authorList>
            <person name="Butler G."/>
            <person name="Rasmussen M.D."/>
            <person name="Lin M.F."/>
            <person name="Santos M.A."/>
            <person name="Sakthikumar S."/>
            <person name="Munro C.A."/>
            <person name="Rheinbay E."/>
            <person name="Grabherr M."/>
            <person name="Forche A."/>
            <person name="Reedy J.L."/>
            <person name="Agrafioti I."/>
            <person name="Arnaud M.B."/>
            <person name="Bates S."/>
            <person name="Brown A.J."/>
            <person name="Brunke S."/>
            <person name="Costanzo M.C."/>
            <person name="Fitzpatrick D.A."/>
            <person name="de Groot P.W."/>
            <person name="Harris D."/>
            <person name="Hoyer L.L."/>
            <person name="Hube B."/>
            <person name="Klis F.M."/>
            <person name="Kodira C."/>
            <person name="Lennard N."/>
            <person name="Logue M.E."/>
            <person name="Martin R."/>
            <person name="Neiman A.M."/>
            <person name="Nikolaou E."/>
            <person name="Quail M.A."/>
            <person name="Quinn J."/>
            <person name="Santos M.C."/>
            <person name="Schmitzberger F.F."/>
            <person name="Sherlock G."/>
            <person name="Shah P."/>
            <person name="Silverstein K.A."/>
            <person name="Skrzypek M.S."/>
            <person name="Soll D."/>
            <person name="Staggs R."/>
            <person name="Stansfield I."/>
            <person name="Stumpf M.P."/>
            <person name="Sudbery P.E."/>
            <person name="Srikantha T."/>
            <person name="Zeng Q."/>
            <person name="Berman J."/>
            <person name="Berriman M."/>
            <person name="Heitman J."/>
            <person name="Gow N.A."/>
            <person name="Lorenz M.C."/>
            <person name="Birren B.W."/>
            <person name="Kellis M."/>
            <person name="Cuomo C.A."/>
        </authorList>
    </citation>
    <scope>NUCLEOTIDE SEQUENCE [LARGE SCALE GENOMIC DNA]</scope>
    <source>
        <strain evidence="5">ATCC 11503 / BCRC 21390 / CBS 2605 / JCM 1781 / NBRC 1676 / NRRL YB-4239</strain>
    </source>
</reference>
<keyword evidence="5" id="KW-1185">Reference proteome</keyword>
<dbReference type="InterPro" id="IPR005706">
    <property type="entry name" value="Ribosomal_uS2_bac/mit/plastid"/>
</dbReference>
<feature type="compositionally biased region" description="Low complexity" evidence="3">
    <location>
        <begin position="178"/>
        <end position="203"/>
    </location>
</feature>
<dbReference type="PANTHER" id="PTHR12534:SF0">
    <property type="entry name" value="SMALL RIBOSOMAL SUBUNIT PROTEIN US2M"/>
    <property type="match status" value="1"/>
</dbReference>
<dbReference type="VEuPathDB" id="FungiDB:LELG_04903"/>
<dbReference type="GO" id="GO:0006412">
    <property type="term" value="P:translation"/>
    <property type="evidence" value="ECO:0007669"/>
    <property type="project" value="InterPro"/>
</dbReference>
<evidence type="ECO:0000256" key="1">
    <source>
        <dbReference type="ARBA" id="ARBA00006242"/>
    </source>
</evidence>
<dbReference type="FunFam" id="3.40.50.10490:FF:000055">
    <property type="entry name" value="Mitochondrial ribosomal protein"/>
    <property type="match status" value="1"/>
</dbReference>
<protein>
    <submittedName>
        <fullName evidence="4">Uncharacterized protein</fullName>
    </submittedName>
</protein>
<evidence type="ECO:0000256" key="3">
    <source>
        <dbReference type="SAM" id="MobiDB-lite"/>
    </source>
</evidence>
<dbReference type="Proteomes" id="UP000001996">
    <property type="component" value="Unassembled WGS sequence"/>
</dbReference>
<dbReference type="InterPro" id="IPR001865">
    <property type="entry name" value="Ribosomal_uS2"/>
</dbReference>
<name>A5E5L4_LODEL</name>
<dbReference type="AlphaFoldDB" id="A5E5L4"/>
<dbReference type="Pfam" id="PF00318">
    <property type="entry name" value="Ribosomal_S2"/>
    <property type="match status" value="1"/>
</dbReference>
<dbReference type="HOGENOM" id="CLU_040318_4_3_1"/>
<sequence>MHSSNLSSGLTALSNMRGILLNRTVFAVNRRQFLASYVRFHAIPESSSEPTSSSSSSSSSAAAAELPMEHKLSNKELRERAIAEALAREEAALQKQKEIVLMTQRSQELIDTLNKTPTVLINERIAKLNEDLSGLPGDKVKQLDEDLKEYILANMKLTEELSKNRPWYSKEDAKKTDSSASEDAGPGESSSSSVTSQYSSQYPNLRPTPEYKNYSEYELYIRQLNYLRTTASLGSKMKHVYKPERDTHTPTNISKTTISTLLAAGCHFGQSVASFRPSFQPFVYGTYNGVHVIDLNKTLEQLQLACKVIEGVSEKGGSILFVGTHKNWSIRESLIAAANRSRGYYVSKRWIPGTITNYVEVTKQILDPFQKQQIDMADEVISTGKEHNLIIKPDLVVLLNPVENRNCIKECLAACIPTIGLCDSDMEPSLLTYPIPCNDDGVRSVNLMLGVMSKAAETGLNRRLGVVKQLRDEENRRREKQQNAIEAADEEF</sequence>
<dbReference type="InParanoid" id="A5E5L4"/>
<dbReference type="HAMAP" id="MF_00291_B">
    <property type="entry name" value="Ribosomal_uS2_B"/>
    <property type="match status" value="1"/>
</dbReference>